<comment type="caution">
    <text evidence="1">The sequence shown here is derived from an EMBL/GenBank/DDBJ whole genome shotgun (WGS) entry which is preliminary data.</text>
</comment>
<name>A0A967E9X3_9MICO</name>
<proteinExistence type="predicted"/>
<protein>
    <submittedName>
        <fullName evidence="1">Uncharacterized protein</fullName>
    </submittedName>
</protein>
<sequence length="48" mass="5025">MDYLTPLRGRFGTTLKDILAGTPAVSGPGVSSSWEVEAQAMIVGDMTP</sequence>
<gene>
    <name evidence="1" type="ORF">G9U51_13825</name>
</gene>
<organism evidence="1 2">
    <name type="scientific">Metallococcus carri</name>
    <dbReference type="NCBI Taxonomy" id="1656884"/>
    <lineage>
        <taxon>Bacteria</taxon>
        <taxon>Bacillati</taxon>
        <taxon>Actinomycetota</taxon>
        <taxon>Actinomycetes</taxon>
        <taxon>Micrococcales</taxon>
        <taxon>Dermacoccaceae</taxon>
        <taxon>Metallococcus</taxon>
    </lineage>
</organism>
<accession>A0A967E9X3</accession>
<evidence type="ECO:0000313" key="2">
    <source>
        <dbReference type="Proteomes" id="UP000744769"/>
    </source>
</evidence>
<keyword evidence="2" id="KW-1185">Reference proteome</keyword>
<dbReference type="AlphaFoldDB" id="A0A967E9X3"/>
<evidence type="ECO:0000313" key="1">
    <source>
        <dbReference type="EMBL" id="NHN56852.1"/>
    </source>
</evidence>
<reference evidence="1" key="1">
    <citation type="submission" date="2020-03" db="EMBL/GenBank/DDBJ databases">
        <title>Draft sequencing of Calidifontibacter sp. DB0510.</title>
        <authorList>
            <person name="Kim D.-U."/>
        </authorList>
    </citation>
    <scope>NUCLEOTIDE SEQUENCE</scope>
    <source>
        <strain evidence="1">DB0510</strain>
    </source>
</reference>
<dbReference type="Proteomes" id="UP000744769">
    <property type="component" value="Unassembled WGS sequence"/>
</dbReference>
<dbReference type="EMBL" id="JAAOIV010000010">
    <property type="protein sequence ID" value="NHN56852.1"/>
    <property type="molecule type" value="Genomic_DNA"/>
</dbReference>
<dbReference type="RefSeq" id="WP_157127926.1">
    <property type="nucleotide sequence ID" value="NZ_JAAOIV010000010.1"/>
</dbReference>